<feature type="compositionally biased region" description="Basic and acidic residues" evidence="2">
    <location>
        <begin position="23"/>
        <end position="34"/>
    </location>
</feature>
<sequence length="3566" mass="401479">MLFETSASNSDAPPHAVNGDSGASKELDQDHPLENKAIQPKSKPSHQKTGGPLITKSHASALRNRSFVGYPGPLGLKQELVGTIVYEQPLEFIADSWDDIEELGIELAESEIGFPSFVEIGDYPLSNYFASAVSVAPGSQVALFPDGQLRYVDSVLDGGDTYIEQAAVDLPTNVQTTRKGAVERPHINVSAQLEKSKEFQILDAKLDQLTLALSEAVLRSTKGGVGEHHTVQNTHVDGVVEGMDELNRKITELARAVGIVSEQNTKIQSQTSRVLGASSKTLFEMDSINAKLSEIKKGLNQVSAKESRIEQQQNRIIVRSAKDMNEINERITDLLRAVGNLPSYSSSNQDITRPSYSSNSSQELREIRGNLSRMEGSITSISNEVSSFLSRLDKSSLQDNEGVYQLRKEFDQFKDFIEQRLNKSTMEEKQNHAETVQLISREYTQMKDLNKRVDGLFTSLKLALQQLRQVDYKDADYAGSIRTVEELIQRLGKTSNSLDMLVKREMNLINNTGWSSSGGSIDSEKVVQNLEGVKQGMKTLAAQQTELLERFTDGRDSKEYGDIARRLSQLQQVIMQLVSKESNYYLPPRAGNYPQELVRDIGNLNQNIVNLSMIIRGLVNEQGRLIKLSDSNEGLSDDHWKRLNGYFERLWNVVNMLATQKNWIKQQTDVITKMDHHVTEIGTRLIQLLDEQSKLQKVDMAADKNLGNNITLKLEQLRRTVNQLIQDQQVLLGRYENGKNSDRVRRDIQSVNYKLADLGSVVTRLLQEQRILASKIGSQSGQPNAEYNSQEVQKLSMQIERLGEVINLLAYQQKELLRGKAIPESPSRHDNRIAVLDSKLNSLGQRMDHLITQQRAISERFGSLGNGPNHDSEEYRNLEAMLNQLRYSVTEIIKEQRVLIRGSGGKIPAGLERVIEMLAEQSSRIYNVVERISAEQEQVLKNDQGEAQSVQLIHGKLNRLNDVLALITRQQSRILGGDFSLRLKDYSGDINKIGQQLANLRTAMGTLIQQQRNLLSNEYVRNNRGNLQTDKQLERLSTVVYQLVQDQEKLLSLKINGNQDSGLERSVANMNERVAKLSFVIDRLVNQQNEILSHLSKENAANAQDTNKRLDLIMARFGQLNDIAALLNRQQNVLLNIPKYFSLIESQSKDIKRLGAQTAQIQNSINGLIEWEKSHPGRGNADHNYGDQIRALTGLYRAVQRLTDGQDQLFAYVASNISGKRLGDIENMTRRLLLLNQAIQHVVEEESALLRNVNSRSEDTQKIALQINAKIGRLNMAVNDLTKYQAGLLKAVNMLWRSQDNNFRLVNQKLNALGSDVTKLISQQQKLVNYEVHNGDSNTNARLFELEKAVSQLIDEQRRLILAKSNAGLSTELKQEIANIEAGLNQLGQFIRVLLLKQDQLLQYKGQPSPNTDAHNYNEQFEQLFDIVSKLAQSQSQLITRNEIVRFFDGQNRGIQSLSFEVGKLNNKIDQVLKQQEALYEQESTDAKRSGVNDGRLFAVLQEISRNARLILEQQNALARNVHGDFSEDVAKEAERLRAELSKLSNAIGQIFSEQQRILLGLGGGKAFADGVGSRFEKLTAELIQLNQGISRTSVVQLEILKRIGALGEQQMQTFKNVSYKLTTLGNRVQQLVNGQQALMGQENHNTASLDKTANELAELRDIVFKLVNQQTAILQTRWKDSYNQKVPFAISVINAKITKLSDTVDRLLAQQSALRQKEGSAIAAEVNKNAGYILDSIRQLGSYVKNLYAEQTQILLTHTELLKQNLRKTDKVDNELLGLARKVDEIVRIQAMLLRRVGYSGDRVRDSAIIEKLTGLQNFINQLVVQQGRLFNAKLNGRVPEEVVEELRKLDSRFGELIQSVNQFSNSQMAIIARDSSRKVPERLINEIHTLSEQLNGLTGFVRDTFAAQAKIFNNDQVVKILQVQSSQINNLDRKLNDLNSRFASLVEQQSVILTKLDSSNGGSGEETNKVLRPIYGELRALRDIVAQIIGYQKQLGNPEVGSQISREALAVVENLNSRFSALGNLIAKLSQGQSNLLQLERKDDRHLTTISKYVSDIAQEFGPLKNAVNQILSEQSELLRRDDVVKVLQQQAESIEKMNQQLEQLRAQMTKLLTVQTEILRANGPNQAGNNSRMELLIQRFTDLSSAVNNIVRRQGDLTRPQVISHIPKQIVDEIQTLSKLMFNMNEQVRVLSNRQNVIIQNQKRGQNQSTSENKIIHGEVNALNDKITGLGEAINAILVRQDKIANDERVLDAIKAQNMHIQSLGAGVNNLRRELGALIVRQQELLRKSIGNTQQNGKGIGSIIEELRKLDDRVENLFEQQKILVNKEVYAAIPREFASQIDRISSQIQELQQVVTEVAKEQVVILQRGVKNNESAEFAGLNQRFNQLTSAIARIIDGQSRITSNEKVVQILERHSQQIQKIDNRLAQLGNVVDRILGNQLKLIQDAEYQKNASKNGENLEPVVENLRELQEAIKYLIEQQRKLNRPNIGNALPNAIISKVNEINVNLSGMNDRVEGMFQKQANLIESTASKQSQHYVNAINSMNQNINSLGNVIRTLVGQQTKILRNEEVLRVIASELGDLKEVKSSVKSFGNQIRNLVEQQKMILANIWNLNQKKDSNLDRELLGRLAVLSRTVDTLVDKQSTLLNGEVISAASKEILQRIGSLNQRFNSINGSLGSISDLQKQLVYVSRNLLNQDMSPKIATYLSELRKRFNDLIQVVASISDSQRELMGRKELLNILRTHSRDIRTVGRAVQAVDEKVGVLINQQKELYDLIERKGYNKQSPDGRNGYSIIMTRLQGLEKSIGLLLAGHRRLEEIEKSNTKQVTGQINGSTQFLGDKLGRLSAFIDQIRAEQQSIIGIVQNTNAVSSEIINRVTKVDGDIKNLDDVLRQLGQEQHEVNVKVTQLLGLPQDLKEVKQRLVSLSNLTNKLINQQMQLYQVTVDGNRQPDVNVPNQPGNYDRALRYRLSELFQLMQQLTIQQNSLMKAENKNSQKHSQEISALASRVFKVEQTVTSLLGEQQRLLERNYKDSIGGLKTLDNKFDLLNEAVRQLVDQQQKIMKLAGLGRLVVQQSKDIRGVRDKLTILTDVVNQLVNQQKDLLVRTRYEQGYITNNELERKFAELKDTVLNIVKQQRIIVERDIYQRERNGSDKSDNSGESISSKLEYRVEQVTDLMKQLVLQQKETILHLSRKSSSNSVRDIGQISSKILQLNELTKQLFAEQTSVIQRGFDSLSKQQVTGFQRIDYQLEDLRSELKKFSNRGNDVLDRRIQALSQQQSRDTNQLNNRLSQISKMLERIAKRPAPQENKGLTEIRAKLNRLENAISRILGKLDKGGNVHLSQEQIEELIRVSHRLPNINKSVENLALIEEIGDPDYIQELVEVEQSLDEYGKTVVGISGSMTETSMDAGDGFVSNDLDVLDINSDGLFGDDDLGLSQVGDTIVVKGSVVSQRRVKSRNSRGHGHSLGRGRGLGRNRGLGRGQSKMVRGRNAGYATGSSKSVRKGKSATRYRHSSGLKHSVSKATTGNRRAYNSPSSLHNGYEYRQGFWYPENKQFEKISQGY</sequence>
<organism evidence="3 4">
    <name type="scientific">Basidiobolus meristosporus CBS 931.73</name>
    <dbReference type="NCBI Taxonomy" id="1314790"/>
    <lineage>
        <taxon>Eukaryota</taxon>
        <taxon>Fungi</taxon>
        <taxon>Fungi incertae sedis</taxon>
        <taxon>Zoopagomycota</taxon>
        <taxon>Entomophthoromycotina</taxon>
        <taxon>Basidiobolomycetes</taxon>
        <taxon>Basidiobolales</taxon>
        <taxon>Basidiobolaceae</taxon>
        <taxon>Basidiobolus</taxon>
    </lineage>
</organism>
<dbReference type="PANTHER" id="PTHR45615">
    <property type="entry name" value="MYOSIN HEAVY CHAIN, NON-MUSCLE"/>
    <property type="match status" value="1"/>
</dbReference>
<feature type="compositionally biased region" description="Polar residues" evidence="2">
    <location>
        <begin position="1"/>
        <end position="11"/>
    </location>
</feature>
<evidence type="ECO:0000313" key="3">
    <source>
        <dbReference type="EMBL" id="ORY04168.1"/>
    </source>
</evidence>
<protein>
    <submittedName>
        <fullName evidence="3">Uncharacterized protein</fullName>
    </submittedName>
</protein>
<name>A0A1Y1Z1J4_9FUNG</name>
<feature type="region of interest" description="Disordered" evidence="2">
    <location>
        <begin position="1"/>
        <end position="53"/>
    </location>
</feature>
<feature type="compositionally biased region" description="Basic residues" evidence="2">
    <location>
        <begin position="3504"/>
        <end position="3519"/>
    </location>
</feature>
<feature type="coiled-coil region" evidence="1">
    <location>
        <begin position="2271"/>
        <end position="2364"/>
    </location>
</feature>
<evidence type="ECO:0000313" key="4">
    <source>
        <dbReference type="Proteomes" id="UP000193498"/>
    </source>
</evidence>
<reference evidence="3 4" key="1">
    <citation type="submission" date="2016-07" db="EMBL/GenBank/DDBJ databases">
        <title>Pervasive Adenine N6-methylation of Active Genes in Fungi.</title>
        <authorList>
            <consortium name="DOE Joint Genome Institute"/>
            <person name="Mondo S.J."/>
            <person name="Dannebaum R.O."/>
            <person name="Kuo R.C."/>
            <person name="Labutti K."/>
            <person name="Haridas S."/>
            <person name="Kuo A."/>
            <person name="Salamov A."/>
            <person name="Ahrendt S.R."/>
            <person name="Lipzen A."/>
            <person name="Sullivan W."/>
            <person name="Andreopoulos W.B."/>
            <person name="Clum A."/>
            <person name="Lindquist E."/>
            <person name="Daum C."/>
            <person name="Ramamoorthy G.K."/>
            <person name="Gryganskyi A."/>
            <person name="Culley D."/>
            <person name="Magnuson J.K."/>
            <person name="James T.Y."/>
            <person name="O'Malley M.A."/>
            <person name="Stajich J.E."/>
            <person name="Spatafora J.W."/>
            <person name="Visel A."/>
            <person name="Grigoriev I.V."/>
        </authorList>
    </citation>
    <scope>NUCLEOTIDE SEQUENCE [LARGE SCALE GENOMIC DNA]</scope>
    <source>
        <strain evidence="3 4">CBS 931.73</strain>
    </source>
</reference>
<keyword evidence="4" id="KW-1185">Reference proteome</keyword>
<dbReference type="InParanoid" id="A0A1Y1Z1J4"/>
<feature type="region of interest" description="Disordered" evidence="2">
    <location>
        <begin position="3454"/>
        <end position="3541"/>
    </location>
</feature>
<evidence type="ECO:0000256" key="2">
    <source>
        <dbReference type="SAM" id="MobiDB-lite"/>
    </source>
</evidence>
<accession>A0A1Y1Z1J4</accession>
<dbReference type="Proteomes" id="UP000193498">
    <property type="component" value="Unassembled WGS sequence"/>
</dbReference>
<feature type="compositionally biased region" description="Basic residues" evidence="2">
    <location>
        <begin position="3456"/>
        <end position="3477"/>
    </location>
</feature>
<feature type="compositionally biased region" description="Polar residues" evidence="2">
    <location>
        <begin position="3525"/>
        <end position="3541"/>
    </location>
</feature>
<dbReference type="PANTHER" id="PTHR45615:SF63">
    <property type="entry name" value="CHROMOSOME UNDETERMINED SCAFFOLD_10, WHOLE GENOME SHOTGUN SEQUENCE"/>
    <property type="match status" value="1"/>
</dbReference>
<dbReference type="EMBL" id="MCFE01000038">
    <property type="protein sequence ID" value="ORY04168.1"/>
    <property type="molecule type" value="Genomic_DNA"/>
</dbReference>
<dbReference type="OrthoDB" id="10255522at2759"/>
<feature type="coiled-coil region" evidence="1">
    <location>
        <begin position="2087"/>
        <end position="2117"/>
    </location>
</feature>
<gene>
    <name evidence="3" type="ORF">K493DRAFT_297118</name>
</gene>
<comment type="caution">
    <text evidence="3">The sequence shown here is derived from an EMBL/GenBank/DDBJ whole genome shotgun (WGS) entry which is preliminary data.</text>
</comment>
<evidence type="ECO:0000256" key="1">
    <source>
        <dbReference type="SAM" id="Coils"/>
    </source>
</evidence>
<proteinExistence type="predicted"/>
<feature type="coiled-coil region" evidence="1">
    <location>
        <begin position="1923"/>
        <end position="1950"/>
    </location>
</feature>
<keyword evidence="1" id="KW-0175">Coiled coil</keyword>